<gene>
    <name evidence="1" type="ORF">J057_17400</name>
</gene>
<reference evidence="1 2" key="1">
    <citation type="journal article" date="2013" name="Genome Announc.">
        <title>Genome Sequence of the Polycyclic Aromatic Hydrocarbon-Degrading Bacterium Strain Marinobacter nanhaiticus D15-8WT.</title>
        <authorList>
            <person name="Cui Z."/>
            <person name="Gao W."/>
            <person name="Li Q."/>
            <person name="Xu G."/>
            <person name="Zheng L."/>
        </authorList>
    </citation>
    <scope>NUCLEOTIDE SEQUENCE [LARGE SCALE GENOMIC DNA]</scope>
    <source>
        <strain evidence="1 2">D15-8W</strain>
    </source>
</reference>
<dbReference type="HOGENOM" id="CLU_2585563_0_0_6"/>
<proteinExistence type="predicted"/>
<dbReference type="Proteomes" id="UP000013165">
    <property type="component" value="Unassembled WGS sequence"/>
</dbReference>
<organism evidence="1 2">
    <name type="scientific">Marinobacter nanhaiticus D15-8W</name>
    <dbReference type="NCBI Taxonomy" id="626887"/>
    <lineage>
        <taxon>Bacteria</taxon>
        <taxon>Pseudomonadati</taxon>
        <taxon>Pseudomonadota</taxon>
        <taxon>Gammaproteobacteria</taxon>
        <taxon>Pseudomonadales</taxon>
        <taxon>Marinobacteraceae</taxon>
        <taxon>Marinobacter</taxon>
    </lineage>
</organism>
<evidence type="ECO:0000313" key="2">
    <source>
        <dbReference type="Proteomes" id="UP000013165"/>
    </source>
</evidence>
<dbReference type="PATRIC" id="fig|626887.3.peg.3477"/>
<dbReference type="AlphaFoldDB" id="N6VZ94"/>
<dbReference type="RefSeq" id="WP_004581419.1">
    <property type="nucleotide sequence ID" value="NZ_AP028878.1"/>
</dbReference>
<sequence length="87" mass="10221">MHNAASSEKQTVFIPPFEACHLESQVNRRGDFRTRIGAILREWARRYRSRSRLRRQLREMDTYLAEKDVGLPMGTLAEEAGKPFWRA</sequence>
<keyword evidence="2" id="KW-1185">Reference proteome</keyword>
<evidence type="ECO:0000313" key="1">
    <source>
        <dbReference type="EMBL" id="ENO13194.1"/>
    </source>
</evidence>
<dbReference type="EMBL" id="APLQ01000014">
    <property type="protein sequence ID" value="ENO13194.1"/>
    <property type="molecule type" value="Genomic_DNA"/>
</dbReference>
<name>N6VZ94_9GAMM</name>
<protein>
    <recommendedName>
        <fullName evidence="3">DUF1127 domain-containing protein</fullName>
    </recommendedName>
</protein>
<accession>N6VZ94</accession>
<dbReference type="STRING" id="626887.J057_17400"/>
<dbReference type="OrthoDB" id="6372114at2"/>
<evidence type="ECO:0008006" key="3">
    <source>
        <dbReference type="Google" id="ProtNLM"/>
    </source>
</evidence>
<comment type="caution">
    <text evidence="1">The sequence shown here is derived from an EMBL/GenBank/DDBJ whole genome shotgun (WGS) entry which is preliminary data.</text>
</comment>